<accession>A0A8X6VKR7</accession>
<reference evidence="1" key="1">
    <citation type="submission" date="2020-08" db="EMBL/GenBank/DDBJ databases">
        <title>Multicomponent nature underlies the extraordinary mechanical properties of spider dragline silk.</title>
        <authorList>
            <person name="Kono N."/>
            <person name="Nakamura H."/>
            <person name="Mori M."/>
            <person name="Yoshida Y."/>
            <person name="Ohtoshi R."/>
            <person name="Malay A.D."/>
            <person name="Moran D.A.P."/>
            <person name="Tomita M."/>
            <person name="Numata K."/>
            <person name="Arakawa K."/>
        </authorList>
    </citation>
    <scope>NUCLEOTIDE SEQUENCE</scope>
</reference>
<evidence type="ECO:0000313" key="1">
    <source>
        <dbReference type="EMBL" id="GFY11378.1"/>
    </source>
</evidence>
<sequence>MVSFNLAVGAVEPHHLSQCLDQADDLHVVFFYPELPVHVYKPTELPACLKQLALERIRDILIEAVQVYTDGSRDDYYRSGNGIYSNRKTIS</sequence>
<organism evidence="1 2">
    <name type="scientific">Trichonephila clavipes</name>
    <name type="common">Golden silk orbweaver</name>
    <name type="synonym">Nephila clavipes</name>
    <dbReference type="NCBI Taxonomy" id="2585209"/>
    <lineage>
        <taxon>Eukaryota</taxon>
        <taxon>Metazoa</taxon>
        <taxon>Ecdysozoa</taxon>
        <taxon>Arthropoda</taxon>
        <taxon>Chelicerata</taxon>
        <taxon>Arachnida</taxon>
        <taxon>Araneae</taxon>
        <taxon>Araneomorphae</taxon>
        <taxon>Entelegynae</taxon>
        <taxon>Araneoidea</taxon>
        <taxon>Nephilidae</taxon>
        <taxon>Trichonephila</taxon>
    </lineage>
</organism>
<dbReference type="EMBL" id="BMAU01021305">
    <property type="protein sequence ID" value="GFY11378.1"/>
    <property type="molecule type" value="Genomic_DNA"/>
</dbReference>
<dbReference type="AlphaFoldDB" id="A0A8X6VKR7"/>
<dbReference type="Proteomes" id="UP000887159">
    <property type="component" value="Unassembled WGS sequence"/>
</dbReference>
<evidence type="ECO:0000313" key="2">
    <source>
        <dbReference type="Proteomes" id="UP000887159"/>
    </source>
</evidence>
<gene>
    <name evidence="1" type="primary">NCL1_20601</name>
    <name evidence="1" type="ORF">TNCV_3182241</name>
</gene>
<proteinExistence type="predicted"/>
<protein>
    <submittedName>
        <fullName evidence="1">Uncharacterized protein</fullName>
    </submittedName>
</protein>
<keyword evidence="2" id="KW-1185">Reference proteome</keyword>
<name>A0A8X6VKR7_TRICX</name>
<comment type="caution">
    <text evidence="1">The sequence shown here is derived from an EMBL/GenBank/DDBJ whole genome shotgun (WGS) entry which is preliminary data.</text>
</comment>